<dbReference type="RefSeq" id="WP_307634281.1">
    <property type="nucleotide sequence ID" value="NZ_JAUSQL010000001.1"/>
</dbReference>
<sequence length="57" mass="6283">MERTLWIALIAILLIPRIFHANGVLAQIGVFLTGLAALICAIAFSINIVRHRGKEDQ</sequence>
<keyword evidence="1" id="KW-1133">Transmembrane helix</keyword>
<protein>
    <submittedName>
        <fullName evidence="2">Uncharacterized protein</fullName>
    </submittedName>
</protein>
<keyword evidence="1" id="KW-0472">Membrane</keyword>
<feature type="transmembrane region" description="Helical" evidence="1">
    <location>
        <begin position="31"/>
        <end position="49"/>
    </location>
</feature>
<evidence type="ECO:0000313" key="3">
    <source>
        <dbReference type="Proteomes" id="UP001230145"/>
    </source>
</evidence>
<name>A0ABT9PFU0_9ACTO</name>
<keyword evidence="3" id="KW-1185">Reference proteome</keyword>
<comment type="caution">
    <text evidence="2">The sequence shown here is derived from an EMBL/GenBank/DDBJ whole genome shotgun (WGS) entry which is preliminary data.</text>
</comment>
<keyword evidence="1" id="KW-0812">Transmembrane</keyword>
<reference evidence="2 3" key="1">
    <citation type="submission" date="2023-07" db="EMBL/GenBank/DDBJ databases">
        <title>Sequencing the genomes of 1000 actinobacteria strains.</title>
        <authorList>
            <person name="Klenk H.-P."/>
        </authorList>
    </citation>
    <scope>NUCLEOTIDE SEQUENCE [LARGE SCALE GENOMIC DNA]</scope>
    <source>
        <strain evidence="2 3">DSM 19515</strain>
    </source>
</reference>
<organism evidence="2 3">
    <name type="scientific">Trueperella abortisuis</name>
    <dbReference type="NCBI Taxonomy" id="445930"/>
    <lineage>
        <taxon>Bacteria</taxon>
        <taxon>Bacillati</taxon>
        <taxon>Actinomycetota</taxon>
        <taxon>Actinomycetes</taxon>
        <taxon>Actinomycetales</taxon>
        <taxon>Actinomycetaceae</taxon>
        <taxon>Trueperella</taxon>
    </lineage>
</organism>
<proteinExistence type="predicted"/>
<dbReference type="EMBL" id="JAUSQL010000001">
    <property type="protein sequence ID" value="MDP9831576.1"/>
    <property type="molecule type" value="Genomic_DNA"/>
</dbReference>
<gene>
    <name evidence="2" type="ORF">J2S45_000255</name>
</gene>
<evidence type="ECO:0000313" key="2">
    <source>
        <dbReference type="EMBL" id="MDP9831576.1"/>
    </source>
</evidence>
<dbReference type="Proteomes" id="UP001230145">
    <property type="component" value="Unassembled WGS sequence"/>
</dbReference>
<accession>A0ABT9PFU0</accession>
<evidence type="ECO:0000256" key="1">
    <source>
        <dbReference type="SAM" id="Phobius"/>
    </source>
</evidence>